<keyword evidence="1" id="KW-0489">Methyltransferase</keyword>
<evidence type="ECO:0000313" key="2">
    <source>
        <dbReference type="Proteomes" id="UP000018680"/>
    </source>
</evidence>
<dbReference type="AlphaFoldDB" id="V5WG86"/>
<dbReference type="eggNOG" id="COG2227">
    <property type="taxonomic scope" value="Bacteria"/>
</dbReference>
<dbReference type="EMBL" id="CP006939">
    <property type="protein sequence ID" value="AHC14554.1"/>
    <property type="molecule type" value="Genomic_DNA"/>
</dbReference>
<dbReference type="STRING" id="1307761.L21SP2_1151"/>
<dbReference type="SUPFAM" id="SSF53335">
    <property type="entry name" value="S-adenosyl-L-methionine-dependent methyltransferases"/>
    <property type="match status" value="1"/>
</dbReference>
<proteinExistence type="predicted"/>
<name>V5WG86_9SPIO</name>
<organism evidence="1 2">
    <name type="scientific">Salinispira pacifica</name>
    <dbReference type="NCBI Taxonomy" id="1307761"/>
    <lineage>
        <taxon>Bacteria</taxon>
        <taxon>Pseudomonadati</taxon>
        <taxon>Spirochaetota</taxon>
        <taxon>Spirochaetia</taxon>
        <taxon>Spirochaetales</taxon>
        <taxon>Spirochaetaceae</taxon>
        <taxon>Salinispira</taxon>
    </lineage>
</organism>
<evidence type="ECO:0000313" key="1">
    <source>
        <dbReference type="EMBL" id="AHC14554.1"/>
    </source>
</evidence>
<keyword evidence="1" id="KW-0808">Transferase</keyword>
<protein>
    <submittedName>
        <fullName evidence="1">SAM-dependent methyltransferase</fullName>
    </submittedName>
</protein>
<keyword evidence="2" id="KW-1185">Reference proteome</keyword>
<dbReference type="GO" id="GO:0032259">
    <property type="term" value="P:methylation"/>
    <property type="evidence" value="ECO:0007669"/>
    <property type="project" value="UniProtKB-KW"/>
</dbReference>
<dbReference type="HOGENOM" id="CLU_068669_2_1_12"/>
<dbReference type="CDD" id="cd02440">
    <property type="entry name" value="AdoMet_MTases"/>
    <property type="match status" value="1"/>
</dbReference>
<accession>V5WG86</accession>
<dbReference type="KEGG" id="slr:L21SP2_1151"/>
<reference evidence="1 2" key="1">
    <citation type="journal article" date="2015" name="Stand. Genomic Sci.">
        <title>Complete genome sequence and description of Salinispira pacifica gen. nov., sp. nov., a novel spirochaete isolated form a hypersaline microbial mat.</title>
        <authorList>
            <person name="Ben Hania W."/>
            <person name="Joseph M."/>
            <person name="Schumann P."/>
            <person name="Bunk B."/>
            <person name="Fiebig A."/>
            <person name="Sproer C."/>
            <person name="Klenk H.P."/>
            <person name="Fardeau M.L."/>
            <person name="Spring S."/>
        </authorList>
    </citation>
    <scope>NUCLEOTIDE SEQUENCE [LARGE SCALE GENOMIC DNA]</scope>
    <source>
        <strain evidence="1 2">L21-RPul-D2</strain>
    </source>
</reference>
<dbReference type="InterPro" id="IPR029063">
    <property type="entry name" value="SAM-dependent_MTases_sf"/>
</dbReference>
<dbReference type="Proteomes" id="UP000018680">
    <property type="component" value="Chromosome"/>
</dbReference>
<gene>
    <name evidence="1" type="ORF">L21SP2_1151</name>
</gene>
<dbReference type="GO" id="GO:0008168">
    <property type="term" value="F:methyltransferase activity"/>
    <property type="evidence" value="ECO:0007669"/>
    <property type="project" value="UniProtKB-KW"/>
</dbReference>
<dbReference type="PANTHER" id="PTHR43861:SF6">
    <property type="entry name" value="METHYLTRANSFERASE TYPE 11"/>
    <property type="match status" value="1"/>
</dbReference>
<sequence>MPESHHLLNRYDEEYKEYEIENGQIFFDLMRYGLRDAGIFSLERKLLSSGEPSPAALDVGCATGVLVKYLNDRGWRAEGLEVCAPAADYGIQHRGVHIHTRPLEQAQLTSEAYDLVHFSHVIEHLFDINTFLAEIRRITRPGGHVVITTPNTRSFQAGLMGPHWRSAIADHTHLFNLTELRTLLRRHGFQPLRWKTWGGIPAGMAPPWLKKKVDRIARITGYGDVVMVMGRRVS</sequence>
<dbReference type="PANTHER" id="PTHR43861">
    <property type="entry name" value="TRANS-ACONITATE 2-METHYLTRANSFERASE-RELATED"/>
    <property type="match status" value="1"/>
</dbReference>
<dbReference type="Gene3D" id="3.40.50.150">
    <property type="entry name" value="Vaccinia Virus protein VP39"/>
    <property type="match status" value="1"/>
</dbReference>
<dbReference type="Pfam" id="PF13489">
    <property type="entry name" value="Methyltransf_23"/>
    <property type="match status" value="1"/>
</dbReference>